<evidence type="ECO:0000256" key="7">
    <source>
        <dbReference type="RuleBase" id="RU363032"/>
    </source>
</evidence>
<proteinExistence type="inferred from homology"/>
<sequence>MRRLANSLLPLFPLLLLALVWEASTRLGWVAANLLPAPSAVLLRLAQLLPQAEFLFHLQQTLIRLLGGFAIALLFGVGIGLLASRVAGGLLETVIRVLAPIPKIAFYPAFVLIFGYDHASKIALVVADAIFPILLATFHGARAVEPKLLWSARAAGTGRTASLYRVVLPATLPAILTGCRISLLIACVTVFLAEMISSTDGLGHLLSLAARSFQMVDMFVPLVLISLIGLLLNVTLQYTRKYLLRGQP</sequence>
<evidence type="ECO:0000256" key="4">
    <source>
        <dbReference type="ARBA" id="ARBA00022692"/>
    </source>
</evidence>
<evidence type="ECO:0000256" key="5">
    <source>
        <dbReference type="ARBA" id="ARBA00022989"/>
    </source>
</evidence>
<organism evidence="9 10">
    <name type="scientific">Phytopseudomonas daroniae</name>
    <dbReference type="NCBI Taxonomy" id="2487519"/>
    <lineage>
        <taxon>Bacteria</taxon>
        <taxon>Pseudomonadati</taxon>
        <taxon>Pseudomonadota</taxon>
        <taxon>Gammaproteobacteria</taxon>
        <taxon>Pseudomonadales</taxon>
        <taxon>Pseudomonadaceae</taxon>
        <taxon>Phytopseudomonas</taxon>
    </lineage>
</organism>
<dbReference type="OrthoDB" id="8138334at2"/>
<feature type="transmembrane region" description="Helical" evidence="7">
    <location>
        <begin position="94"/>
        <end position="116"/>
    </location>
</feature>
<feature type="transmembrane region" description="Helical" evidence="7">
    <location>
        <begin position="213"/>
        <end position="236"/>
    </location>
</feature>
<feature type="transmembrane region" description="Helical" evidence="7">
    <location>
        <begin position="162"/>
        <end position="193"/>
    </location>
</feature>
<evidence type="ECO:0000256" key="2">
    <source>
        <dbReference type="ARBA" id="ARBA00022448"/>
    </source>
</evidence>
<keyword evidence="2 7" id="KW-0813">Transport</keyword>
<dbReference type="GO" id="GO:0005886">
    <property type="term" value="C:plasma membrane"/>
    <property type="evidence" value="ECO:0007669"/>
    <property type="project" value="UniProtKB-SubCell"/>
</dbReference>
<feature type="domain" description="ABC transmembrane type-1" evidence="8">
    <location>
        <begin position="58"/>
        <end position="236"/>
    </location>
</feature>
<dbReference type="SUPFAM" id="SSF161098">
    <property type="entry name" value="MetI-like"/>
    <property type="match status" value="1"/>
</dbReference>
<dbReference type="InterPro" id="IPR000515">
    <property type="entry name" value="MetI-like"/>
</dbReference>
<keyword evidence="6 7" id="KW-0472">Membrane</keyword>
<dbReference type="EMBL" id="QJUI01000016">
    <property type="protein sequence ID" value="TBU74979.1"/>
    <property type="molecule type" value="Genomic_DNA"/>
</dbReference>
<feature type="transmembrane region" description="Helical" evidence="7">
    <location>
        <begin position="122"/>
        <end position="141"/>
    </location>
</feature>
<evidence type="ECO:0000256" key="1">
    <source>
        <dbReference type="ARBA" id="ARBA00004651"/>
    </source>
</evidence>
<protein>
    <submittedName>
        <fullName evidence="9">ABC transporter permease</fullName>
    </submittedName>
</protein>
<keyword evidence="5 7" id="KW-1133">Transmembrane helix</keyword>
<dbReference type="InterPro" id="IPR035906">
    <property type="entry name" value="MetI-like_sf"/>
</dbReference>
<dbReference type="PROSITE" id="PS50928">
    <property type="entry name" value="ABC_TM1"/>
    <property type="match status" value="1"/>
</dbReference>
<accession>A0A4Q9QHY0</accession>
<dbReference type="RefSeq" id="WP_131181365.1">
    <property type="nucleotide sequence ID" value="NZ_QJUI01000016.1"/>
</dbReference>
<dbReference type="Pfam" id="PF00528">
    <property type="entry name" value="BPD_transp_1"/>
    <property type="match status" value="1"/>
</dbReference>
<dbReference type="AlphaFoldDB" id="A0A4Q9QHY0"/>
<keyword evidence="4 7" id="KW-0812">Transmembrane</keyword>
<evidence type="ECO:0000313" key="10">
    <source>
        <dbReference type="Proteomes" id="UP000292302"/>
    </source>
</evidence>
<evidence type="ECO:0000259" key="8">
    <source>
        <dbReference type="PROSITE" id="PS50928"/>
    </source>
</evidence>
<evidence type="ECO:0000313" key="9">
    <source>
        <dbReference type="EMBL" id="TBU74979.1"/>
    </source>
</evidence>
<dbReference type="PANTHER" id="PTHR30151:SF0">
    <property type="entry name" value="ABC TRANSPORTER PERMEASE PROTEIN MJ0413-RELATED"/>
    <property type="match status" value="1"/>
</dbReference>
<feature type="transmembrane region" description="Helical" evidence="7">
    <location>
        <begin position="62"/>
        <end position="82"/>
    </location>
</feature>
<dbReference type="PANTHER" id="PTHR30151">
    <property type="entry name" value="ALKANE SULFONATE ABC TRANSPORTER-RELATED, MEMBRANE SUBUNIT"/>
    <property type="match status" value="1"/>
</dbReference>
<evidence type="ECO:0000256" key="6">
    <source>
        <dbReference type="ARBA" id="ARBA00023136"/>
    </source>
</evidence>
<comment type="subcellular location">
    <subcellularLocation>
        <location evidence="1 7">Cell membrane</location>
        <topology evidence="1 7">Multi-pass membrane protein</topology>
    </subcellularLocation>
</comment>
<comment type="similarity">
    <text evidence="7">Belongs to the binding-protein-dependent transport system permease family.</text>
</comment>
<reference evidence="9 10" key="1">
    <citation type="submission" date="2018-06" db="EMBL/GenBank/DDBJ databases">
        <title>Three novel Pseudomonas species isolated from symptomatic oak.</title>
        <authorList>
            <person name="Bueno-Gonzalez V."/>
            <person name="Brady C."/>
        </authorList>
    </citation>
    <scope>NUCLEOTIDE SEQUENCE [LARGE SCALE GENOMIC DNA]</scope>
    <source>
        <strain evidence="9 10">P9A</strain>
    </source>
</reference>
<evidence type="ECO:0000256" key="3">
    <source>
        <dbReference type="ARBA" id="ARBA00022475"/>
    </source>
</evidence>
<gene>
    <name evidence="9" type="ORF">DNK06_17905</name>
</gene>
<comment type="caution">
    <text evidence="9">The sequence shown here is derived from an EMBL/GenBank/DDBJ whole genome shotgun (WGS) entry which is preliminary data.</text>
</comment>
<dbReference type="Gene3D" id="1.10.3720.10">
    <property type="entry name" value="MetI-like"/>
    <property type="match status" value="1"/>
</dbReference>
<keyword evidence="10" id="KW-1185">Reference proteome</keyword>
<name>A0A4Q9QHY0_9GAMM</name>
<dbReference type="Proteomes" id="UP000292302">
    <property type="component" value="Unassembled WGS sequence"/>
</dbReference>
<dbReference type="CDD" id="cd06261">
    <property type="entry name" value="TM_PBP2"/>
    <property type="match status" value="1"/>
</dbReference>
<keyword evidence="3" id="KW-1003">Cell membrane</keyword>
<dbReference type="GO" id="GO:0055085">
    <property type="term" value="P:transmembrane transport"/>
    <property type="evidence" value="ECO:0007669"/>
    <property type="project" value="InterPro"/>
</dbReference>